<proteinExistence type="predicted"/>
<dbReference type="NCBIfam" id="TIGR03071">
    <property type="entry name" value="couple_hipA"/>
    <property type="match status" value="1"/>
</dbReference>
<sequence>MRRCEVYLHGIKAGVLTEEDNRTFCFTYDKAYLLNEKSGPVSLTLPLQAEPYRSNVLFPVFANMLSEGENRQIQSQLLHIDAEDDFGILLATCQFDTVGAITVKPIEP</sequence>
<dbReference type="EMBL" id="DXDA01000027">
    <property type="protein sequence ID" value="HIY68437.1"/>
    <property type="molecule type" value="Genomic_DNA"/>
</dbReference>
<evidence type="ECO:0000313" key="3">
    <source>
        <dbReference type="Proteomes" id="UP000886844"/>
    </source>
</evidence>
<dbReference type="Pfam" id="PF13657">
    <property type="entry name" value="Couple_hipA"/>
    <property type="match status" value="1"/>
</dbReference>
<gene>
    <name evidence="2" type="ORF">H9828_03355</name>
</gene>
<dbReference type="InterPro" id="IPR017508">
    <property type="entry name" value="HipA_N1"/>
</dbReference>
<comment type="caution">
    <text evidence="2">The sequence shown here is derived from an EMBL/GenBank/DDBJ whole genome shotgun (WGS) entry which is preliminary data.</text>
</comment>
<name>A0A9D1YZ49_9BACT</name>
<feature type="domain" description="HipA N-terminal subdomain 1" evidence="1">
    <location>
        <begin position="5"/>
        <end position="103"/>
    </location>
</feature>
<accession>A0A9D1YZ49</accession>
<dbReference type="Proteomes" id="UP000886844">
    <property type="component" value="Unassembled WGS sequence"/>
</dbReference>
<evidence type="ECO:0000259" key="1">
    <source>
        <dbReference type="Pfam" id="PF13657"/>
    </source>
</evidence>
<dbReference type="AlphaFoldDB" id="A0A9D1YZ49"/>
<reference evidence="2" key="2">
    <citation type="submission" date="2021-04" db="EMBL/GenBank/DDBJ databases">
        <authorList>
            <person name="Gilroy R."/>
        </authorList>
    </citation>
    <scope>NUCLEOTIDE SEQUENCE</scope>
    <source>
        <strain evidence="2">5134</strain>
    </source>
</reference>
<protein>
    <submittedName>
        <fullName evidence="2">HipA N-terminal domain-containing protein</fullName>
    </submittedName>
</protein>
<organism evidence="2 3">
    <name type="scientific">Candidatus Alistipes intestinigallinarum</name>
    <dbReference type="NCBI Taxonomy" id="2838440"/>
    <lineage>
        <taxon>Bacteria</taxon>
        <taxon>Pseudomonadati</taxon>
        <taxon>Bacteroidota</taxon>
        <taxon>Bacteroidia</taxon>
        <taxon>Bacteroidales</taxon>
        <taxon>Rikenellaceae</taxon>
        <taxon>Alistipes</taxon>
    </lineage>
</organism>
<reference evidence="2" key="1">
    <citation type="journal article" date="2021" name="PeerJ">
        <title>Extensive microbial diversity within the chicken gut microbiome revealed by metagenomics and culture.</title>
        <authorList>
            <person name="Gilroy R."/>
            <person name="Ravi A."/>
            <person name="Getino M."/>
            <person name="Pursley I."/>
            <person name="Horton D.L."/>
            <person name="Alikhan N.F."/>
            <person name="Baker D."/>
            <person name="Gharbi K."/>
            <person name="Hall N."/>
            <person name="Watson M."/>
            <person name="Adriaenssens E.M."/>
            <person name="Foster-Nyarko E."/>
            <person name="Jarju S."/>
            <person name="Secka A."/>
            <person name="Antonio M."/>
            <person name="Oren A."/>
            <person name="Chaudhuri R.R."/>
            <person name="La Ragione R."/>
            <person name="Hildebrand F."/>
            <person name="Pallen M.J."/>
        </authorList>
    </citation>
    <scope>NUCLEOTIDE SEQUENCE</scope>
    <source>
        <strain evidence="2">5134</strain>
    </source>
</reference>
<evidence type="ECO:0000313" key="2">
    <source>
        <dbReference type="EMBL" id="HIY68437.1"/>
    </source>
</evidence>